<accession>A0ABR1KGU5</accession>
<dbReference type="PANTHER" id="PTHR11054:SF0">
    <property type="entry name" value="6-PHOSPHOGLUCONOLACTONASE"/>
    <property type="match status" value="1"/>
</dbReference>
<comment type="similarity">
    <text evidence="1">Belongs to the glucosamine/galactosamine-6-phosphate isomerase family. 6-phosphogluconolactonase subfamily.</text>
</comment>
<dbReference type="EMBL" id="JBBPHU010000008">
    <property type="protein sequence ID" value="KAK7514659.1"/>
    <property type="molecule type" value="Genomic_DNA"/>
</dbReference>
<dbReference type="Proteomes" id="UP001363622">
    <property type="component" value="Unassembled WGS sequence"/>
</dbReference>
<evidence type="ECO:0000256" key="1">
    <source>
        <dbReference type="ARBA" id="ARBA00010662"/>
    </source>
</evidence>
<feature type="domain" description="Glucosamine/galactosamine-6-phosphate isomerase" evidence="3">
    <location>
        <begin position="11"/>
        <end position="241"/>
    </location>
</feature>
<protein>
    <submittedName>
        <fullName evidence="4">6-phosphogluconolactonase</fullName>
    </submittedName>
</protein>
<dbReference type="Pfam" id="PF01182">
    <property type="entry name" value="Glucosamine_iso"/>
    <property type="match status" value="1"/>
</dbReference>
<name>A0ABR1KGU5_9PEZI</name>
<comment type="caution">
    <text evidence="4">The sequence shown here is derived from an EMBL/GenBank/DDBJ whole genome shotgun (WGS) entry which is preliminary data.</text>
</comment>
<dbReference type="InterPro" id="IPR005900">
    <property type="entry name" value="6-phosphogluconolactonase_DevB"/>
</dbReference>
<feature type="compositionally biased region" description="Polar residues" evidence="2">
    <location>
        <begin position="401"/>
        <end position="415"/>
    </location>
</feature>
<dbReference type="CDD" id="cd01400">
    <property type="entry name" value="6PGL"/>
    <property type="match status" value="1"/>
</dbReference>
<proteinExistence type="inferred from homology"/>
<dbReference type="Gene3D" id="3.40.50.1360">
    <property type="match status" value="1"/>
</dbReference>
<gene>
    <name evidence="4" type="ORF">IWZ03DRAFT_361154</name>
</gene>
<feature type="compositionally biased region" description="Polar residues" evidence="2">
    <location>
        <begin position="480"/>
        <end position="489"/>
    </location>
</feature>
<dbReference type="NCBIfam" id="TIGR01198">
    <property type="entry name" value="pgl"/>
    <property type="match status" value="1"/>
</dbReference>
<feature type="region of interest" description="Disordered" evidence="2">
    <location>
        <begin position="304"/>
        <end position="505"/>
    </location>
</feature>
<dbReference type="PANTHER" id="PTHR11054">
    <property type="entry name" value="6-PHOSPHOGLUCONOLACTONASE"/>
    <property type="match status" value="1"/>
</dbReference>
<sequence length="772" mass="84225">MGKPPNLFSFPDSDELARSLRLYVLDAQNQAFERHNTFRVAVSGGSLPKVLAKALISPGEGVCDFSKWHIFFADERAVPLDHEDSNYGLLKAELLDKIPAEMGQPTVYPIDTKYLDDVQEMADQYEQTLVKAFAARDSVKIPMFDLILLGCGPDGHTCSLFPGHALLRATEAWVLPISDSPKPPPKRITLSLPVASHGIKIGFVATGSGKKDIMRQIFDTEEGRALPCGLINSNAQERVTWLTDYPAVEGVTFPGQWNDMCTHASLLDTEGTSIWRQARCQCITVAPTHALEQTTTAADIAAGESAQEARNATFQGHGRLGSRTQSTKTKPASVRQAHDPQKSTTAPPAAAPGLTRRPTVTGNDLSRSTDLKGPTLRTRATMNPDRTHTNSESVNDRIVGQGNQPGTMASGASLNASAQQKARVSSRSRAATTSDSPSERTNLQPPIVSAGSKVGSPDKKSANSSAQVHTRSKSEYAATRLQTGRSTAKTPPAIEKDPTQNMKPTFSTLQQHYSPKKTTEPRKATLDILKASAKPSPDDDLALNVFAMQTELLQLYTLRESSRNTQAQWATSAERALRIQFYEVATAYHSMRKNEGEVQELVNLQALQEWSSGSANLGLAENVQLLGPVLNELRALTDSGGRYTRLVHEFEQWVAYVEAVWSQREAKQAFEVADGLGEEWKSEVNSLIRKVSLLAREMERIVEPRSGSSIAAMVSQCRSLVQGMSKELQTMRRVEVDVAKREAAHVETGLESIATASLNSDVEALRAAWLSV</sequence>
<dbReference type="InterPro" id="IPR006148">
    <property type="entry name" value="Glc/Gal-6P_isomerase"/>
</dbReference>
<feature type="compositionally biased region" description="Low complexity" evidence="2">
    <location>
        <begin position="416"/>
        <end position="436"/>
    </location>
</feature>
<evidence type="ECO:0000313" key="5">
    <source>
        <dbReference type="Proteomes" id="UP001363622"/>
    </source>
</evidence>
<reference evidence="4 5" key="1">
    <citation type="submission" date="2024-04" db="EMBL/GenBank/DDBJ databases">
        <title>Phyllosticta paracitricarpa is synonymous to the EU quarantine fungus P. citricarpa based on phylogenomic analyses.</title>
        <authorList>
            <consortium name="Lawrence Berkeley National Laboratory"/>
            <person name="Van Ingen-Buijs V.A."/>
            <person name="Van Westerhoven A.C."/>
            <person name="Haridas S."/>
            <person name="Skiadas P."/>
            <person name="Martin F."/>
            <person name="Groenewald J.Z."/>
            <person name="Crous P.W."/>
            <person name="Seidl M.F."/>
        </authorList>
    </citation>
    <scope>NUCLEOTIDE SEQUENCE [LARGE SCALE GENOMIC DNA]</scope>
    <source>
        <strain evidence="4 5">CBS 123371</strain>
    </source>
</reference>
<evidence type="ECO:0000256" key="2">
    <source>
        <dbReference type="SAM" id="MobiDB-lite"/>
    </source>
</evidence>
<keyword evidence="5" id="KW-1185">Reference proteome</keyword>
<dbReference type="SUPFAM" id="SSF100950">
    <property type="entry name" value="NagB/RpiA/CoA transferase-like"/>
    <property type="match status" value="1"/>
</dbReference>
<dbReference type="InterPro" id="IPR037171">
    <property type="entry name" value="NagB/RpiA_transferase-like"/>
</dbReference>
<evidence type="ECO:0000313" key="4">
    <source>
        <dbReference type="EMBL" id="KAK7514659.1"/>
    </source>
</evidence>
<organism evidence="4 5">
    <name type="scientific">Phyllosticta citriasiana</name>
    <dbReference type="NCBI Taxonomy" id="595635"/>
    <lineage>
        <taxon>Eukaryota</taxon>
        <taxon>Fungi</taxon>
        <taxon>Dikarya</taxon>
        <taxon>Ascomycota</taxon>
        <taxon>Pezizomycotina</taxon>
        <taxon>Dothideomycetes</taxon>
        <taxon>Dothideomycetes incertae sedis</taxon>
        <taxon>Botryosphaeriales</taxon>
        <taxon>Phyllostictaceae</taxon>
        <taxon>Phyllosticta</taxon>
    </lineage>
</organism>
<feature type="compositionally biased region" description="Low complexity" evidence="2">
    <location>
        <begin position="344"/>
        <end position="359"/>
    </location>
</feature>
<evidence type="ECO:0000259" key="3">
    <source>
        <dbReference type="Pfam" id="PF01182"/>
    </source>
</evidence>
<dbReference type="InterPro" id="IPR039104">
    <property type="entry name" value="6PGL"/>
</dbReference>